<organism evidence="1 2">
    <name type="scientific">Phytophthora ramorum</name>
    <name type="common">Sudden oak death agent</name>
    <dbReference type="NCBI Taxonomy" id="164328"/>
    <lineage>
        <taxon>Eukaryota</taxon>
        <taxon>Sar</taxon>
        <taxon>Stramenopiles</taxon>
        <taxon>Oomycota</taxon>
        <taxon>Peronosporomycetes</taxon>
        <taxon>Peronosporales</taxon>
        <taxon>Peronosporaceae</taxon>
        <taxon>Phytophthora</taxon>
    </lineage>
</organism>
<reference evidence="2" key="1">
    <citation type="journal article" date="2006" name="Science">
        <title>Phytophthora genome sequences uncover evolutionary origins and mechanisms of pathogenesis.</title>
        <authorList>
            <person name="Tyler B.M."/>
            <person name="Tripathy S."/>
            <person name="Zhang X."/>
            <person name="Dehal P."/>
            <person name="Jiang R.H."/>
            <person name="Aerts A."/>
            <person name="Arredondo F.D."/>
            <person name="Baxter L."/>
            <person name="Bensasson D."/>
            <person name="Beynon J.L."/>
            <person name="Chapman J."/>
            <person name="Damasceno C.M."/>
            <person name="Dorrance A.E."/>
            <person name="Dou D."/>
            <person name="Dickerman A.W."/>
            <person name="Dubchak I.L."/>
            <person name="Garbelotto M."/>
            <person name="Gijzen M."/>
            <person name="Gordon S.G."/>
            <person name="Govers F."/>
            <person name="Grunwald N.J."/>
            <person name="Huang W."/>
            <person name="Ivors K.L."/>
            <person name="Jones R.W."/>
            <person name="Kamoun S."/>
            <person name="Krampis K."/>
            <person name="Lamour K.H."/>
            <person name="Lee M.K."/>
            <person name="McDonald W.H."/>
            <person name="Medina M."/>
            <person name="Meijer H.J."/>
            <person name="Nordberg E.K."/>
            <person name="Maclean D.J."/>
            <person name="Ospina-Giraldo M.D."/>
            <person name="Morris P.F."/>
            <person name="Phuntumart V."/>
            <person name="Putnam N.H."/>
            <person name="Rash S."/>
            <person name="Rose J.K."/>
            <person name="Sakihama Y."/>
            <person name="Salamov A.A."/>
            <person name="Savidor A."/>
            <person name="Scheuring C.F."/>
            <person name="Smith B.M."/>
            <person name="Sobral B.W."/>
            <person name="Terry A."/>
            <person name="Torto-Alalibo T.A."/>
            <person name="Win J."/>
            <person name="Xu Z."/>
            <person name="Zhang H."/>
            <person name="Grigoriev I.V."/>
            <person name="Rokhsar D.S."/>
            <person name="Boore J.L."/>
        </authorList>
    </citation>
    <scope>NUCLEOTIDE SEQUENCE [LARGE SCALE GENOMIC DNA]</scope>
    <source>
        <strain evidence="2">Pr102</strain>
    </source>
</reference>
<sequence>MRKLRALKQAAKLRTKITLATVLRQETRWSSTFAMLDRYARLREFLSDVDEDIAELLPTRDTHRRLETLRDELRDVESISKKLQTDGLTLLEVRDLFDGLLELPDFASYLARATNIVHSPEFESGVVKVLSKKTESLSRDERAVLLPFKRKDILKRRKVLEKQADTLLTAVPPTFNVVERVFISAR</sequence>
<dbReference type="VEuPathDB" id="FungiDB:KRP22_14534"/>
<dbReference type="Proteomes" id="UP000005238">
    <property type="component" value="Unassembled WGS sequence"/>
</dbReference>
<dbReference type="EnsemblProtists" id="Phyra87600">
    <property type="protein sequence ID" value="Phyra87600"/>
    <property type="gene ID" value="Phyra87600"/>
</dbReference>
<dbReference type="EMBL" id="DS568097">
    <property type="status" value="NOT_ANNOTATED_CDS"/>
    <property type="molecule type" value="Genomic_DNA"/>
</dbReference>
<dbReference type="PANTHER" id="PTHR40866:SF1">
    <property type="entry name" value="BED-TYPE DOMAIN-CONTAINING PROTEIN"/>
    <property type="match status" value="1"/>
</dbReference>
<keyword evidence="2" id="KW-1185">Reference proteome</keyword>
<reference evidence="1" key="2">
    <citation type="submission" date="2015-06" db="UniProtKB">
        <authorList>
            <consortium name="EnsemblProtists"/>
        </authorList>
    </citation>
    <scope>IDENTIFICATION</scope>
    <source>
        <strain evidence="1">Pr102</strain>
    </source>
</reference>
<dbReference type="InParanoid" id="H3H9Q5"/>
<dbReference type="PANTHER" id="PTHR40866">
    <property type="entry name" value="BED-TYPE DOMAIN-CONTAINING PROTEIN"/>
    <property type="match status" value="1"/>
</dbReference>
<name>H3H9Q5_PHYRM</name>
<dbReference type="eggNOG" id="ENOG502SGIM">
    <property type="taxonomic scope" value="Eukaryota"/>
</dbReference>
<accession>H3H9Q5</accession>
<dbReference type="VEuPathDB" id="FungiDB:KRP23_11653"/>
<evidence type="ECO:0000313" key="1">
    <source>
        <dbReference type="EnsemblProtists" id="Phyra87600"/>
    </source>
</evidence>
<dbReference type="HOGENOM" id="CLU_037484_2_0_1"/>
<protein>
    <submittedName>
        <fullName evidence="1">Uncharacterized protein</fullName>
    </submittedName>
</protein>
<evidence type="ECO:0000313" key="2">
    <source>
        <dbReference type="Proteomes" id="UP000005238"/>
    </source>
</evidence>
<proteinExistence type="predicted"/>
<dbReference type="AlphaFoldDB" id="H3H9Q5"/>